<dbReference type="KEGG" id="hpak:JT17_04145"/>
<evidence type="ECO:0000313" key="11">
    <source>
        <dbReference type="EMBL" id="MDD2168105.1"/>
    </source>
</evidence>
<comment type="subcellular location">
    <subcellularLocation>
        <location evidence="1">Cytoplasm</location>
    </subcellularLocation>
</comment>
<dbReference type="PANTHER" id="PTHR33540">
    <property type="entry name" value="TRNA THREONYLCARBAMOYLADENOSINE BIOSYNTHESIS PROTEIN TSAE"/>
    <property type="match status" value="1"/>
</dbReference>
<dbReference type="EMBL" id="CP121769">
    <property type="protein sequence ID" value="WGE09600.1"/>
    <property type="molecule type" value="Genomic_DNA"/>
</dbReference>
<evidence type="ECO:0000256" key="6">
    <source>
        <dbReference type="ARBA" id="ARBA00022723"/>
    </source>
</evidence>
<keyword evidence="5" id="KW-0819">tRNA processing</keyword>
<dbReference type="EMBL" id="JAODIR010000024">
    <property type="protein sequence ID" value="MDD2168105.1"/>
    <property type="molecule type" value="Genomic_DNA"/>
</dbReference>
<evidence type="ECO:0000256" key="5">
    <source>
        <dbReference type="ARBA" id="ARBA00022694"/>
    </source>
</evidence>
<keyword evidence="6" id="KW-0479">Metal-binding</keyword>
<dbReference type="PANTHER" id="PTHR33540:SF2">
    <property type="entry name" value="TRNA THREONYLCARBAMOYLADENOSINE BIOSYNTHESIS PROTEIN TSAE"/>
    <property type="match status" value="1"/>
</dbReference>
<dbReference type="SUPFAM" id="SSF52540">
    <property type="entry name" value="P-loop containing nucleoside triphosphate hydrolases"/>
    <property type="match status" value="1"/>
</dbReference>
<proteinExistence type="inferred from homology"/>
<keyword evidence="4" id="KW-0963">Cytoplasm</keyword>
<organism evidence="11 13">
    <name type="scientific">Glaesserella parasuis</name>
    <name type="common">Haemophilus parasuis</name>
    <dbReference type="NCBI Taxonomy" id="738"/>
    <lineage>
        <taxon>Bacteria</taxon>
        <taxon>Pseudomonadati</taxon>
        <taxon>Pseudomonadota</taxon>
        <taxon>Gammaproteobacteria</taxon>
        <taxon>Pasteurellales</taxon>
        <taxon>Pasteurellaceae</taxon>
        <taxon>Glaesserella</taxon>
    </lineage>
</organism>
<evidence type="ECO:0000256" key="3">
    <source>
        <dbReference type="ARBA" id="ARBA00019010"/>
    </source>
</evidence>
<evidence type="ECO:0000313" key="13">
    <source>
        <dbReference type="Proteomes" id="UP001148834"/>
    </source>
</evidence>
<dbReference type="Proteomes" id="UP001222296">
    <property type="component" value="Chromosome"/>
</dbReference>
<name>A0A143CGV0_GLAPU</name>
<protein>
    <recommendedName>
        <fullName evidence="3">tRNA threonylcarbamoyladenosine biosynthesis protein TsaE</fullName>
    </recommendedName>
    <alternativeName>
        <fullName evidence="10">t(6)A37 threonylcarbamoyladenosine biosynthesis protein TsaE</fullName>
    </alternativeName>
</protein>
<dbReference type="Pfam" id="PF02367">
    <property type="entry name" value="TsaE"/>
    <property type="match status" value="1"/>
</dbReference>
<comment type="similarity">
    <text evidence="2">Belongs to the TsaE family.</text>
</comment>
<dbReference type="InterPro" id="IPR003442">
    <property type="entry name" value="T6A_TsaE"/>
</dbReference>
<reference evidence="12" key="2">
    <citation type="submission" date="2023-04" db="EMBL/GenBank/DDBJ databases">
        <title>Molecular characterization of the Integrative and Conjugative elements harboring multidrug-resistance gene from Glaesserella (Haemophilus) parasuis.</title>
        <authorList>
            <person name="Che Y."/>
            <person name="Zhou L."/>
        </authorList>
    </citation>
    <scope>NUCLEOTIDE SEQUENCE</scope>
    <source>
        <strain evidence="12">Z44</strain>
    </source>
</reference>
<dbReference type="Gene3D" id="3.40.50.300">
    <property type="entry name" value="P-loop containing nucleotide triphosphate hydrolases"/>
    <property type="match status" value="1"/>
</dbReference>
<keyword evidence="8" id="KW-0067">ATP-binding</keyword>
<evidence type="ECO:0000256" key="4">
    <source>
        <dbReference type="ARBA" id="ARBA00022490"/>
    </source>
</evidence>
<evidence type="ECO:0000256" key="7">
    <source>
        <dbReference type="ARBA" id="ARBA00022741"/>
    </source>
</evidence>
<dbReference type="Proteomes" id="UP001148834">
    <property type="component" value="Unassembled WGS sequence"/>
</dbReference>
<evidence type="ECO:0000313" key="12">
    <source>
        <dbReference type="EMBL" id="WGE09600.1"/>
    </source>
</evidence>
<keyword evidence="9" id="KW-0460">Magnesium</keyword>
<evidence type="ECO:0000256" key="1">
    <source>
        <dbReference type="ARBA" id="ARBA00004496"/>
    </source>
</evidence>
<reference evidence="11" key="1">
    <citation type="submission" date="2022-09" db="EMBL/GenBank/DDBJ databases">
        <title>Molecular characterization of Glaesserella parasuis strains circulating in commercial swine farms using whole-genome sequencing.</title>
        <authorList>
            <person name="Mugabi R."/>
            <person name="Clavijo M."/>
            <person name="Li G."/>
        </authorList>
    </citation>
    <scope>NUCLEOTIDE SEQUENCE</scope>
    <source>
        <strain evidence="11">0435-53</strain>
    </source>
</reference>
<dbReference type="AlphaFoldDB" id="A0A143CGV0"/>
<dbReference type="RefSeq" id="WP_021111735.1">
    <property type="nucleotide sequence ID" value="NZ_CBCRUP010000026.1"/>
</dbReference>
<dbReference type="GO" id="GO:0046872">
    <property type="term" value="F:metal ion binding"/>
    <property type="evidence" value="ECO:0007669"/>
    <property type="project" value="UniProtKB-KW"/>
</dbReference>
<keyword evidence="7" id="KW-0547">Nucleotide-binding</keyword>
<sequence length="163" mass="18941">MQSFYFATEEEMLNFGQRFAQQLQRYLENHSEKAIVIYLNGELGAGKTTLTRSIVRAFGHNGNVKSPTYTLVEEYQLPPYALYHFDLYRLSDPEELEFMGIRDYFRPQTVCLLEWASRGEGMIPSADFIIQIDYAETGRNLALMPQNDLAKQILENYLEYQTA</sequence>
<dbReference type="GO" id="GO:0002949">
    <property type="term" value="P:tRNA threonylcarbamoyladenosine modification"/>
    <property type="evidence" value="ECO:0007669"/>
    <property type="project" value="InterPro"/>
</dbReference>
<evidence type="ECO:0000256" key="9">
    <source>
        <dbReference type="ARBA" id="ARBA00022842"/>
    </source>
</evidence>
<evidence type="ECO:0000256" key="8">
    <source>
        <dbReference type="ARBA" id="ARBA00022840"/>
    </source>
</evidence>
<dbReference type="GO" id="GO:0005524">
    <property type="term" value="F:ATP binding"/>
    <property type="evidence" value="ECO:0007669"/>
    <property type="project" value="UniProtKB-KW"/>
</dbReference>
<gene>
    <name evidence="11" type="primary">tsaE</name>
    <name evidence="11" type="ORF">N5925_05715</name>
    <name evidence="12" type="ORF">QBL01_10160</name>
</gene>
<dbReference type="InterPro" id="IPR027417">
    <property type="entry name" value="P-loop_NTPase"/>
</dbReference>
<dbReference type="GO" id="GO:0005737">
    <property type="term" value="C:cytoplasm"/>
    <property type="evidence" value="ECO:0007669"/>
    <property type="project" value="UniProtKB-SubCell"/>
</dbReference>
<accession>A0A143CGV0</accession>
<dbReference type="NCBIfam" id="TIGR00150">
    <property type="entry name" value="T6A_YjeE"/>
    <property type="match status" value="1"/>
</dbReference>
<evidence type="ECO:0000256" key="2">
    <source>
        <dbReference type="ARBA" id="ARBA00007599"/>
    </source>
</evidence>
<evidence type="ECO:0000256" key="10">
    <source>
        <dbReference type="ARBA" id="ARBA00032441"/>
    </source>
</evidence>